<organism evidence="1 2">
    <name type="scientific">Lederbergia citrea</name>
    <dbReference type="NCBI Taxonomy" id="2833581"/>
    <lineage>
        <taxon>Bacteria</taxon>
        <taxon>Bacillati</taxon>
        <taxon>Bacillota</taxon>
        <taxon>Bacilli</taxon>
        <taxon>Bacillales</taxon>
        <taxon>Bacillaceae</taxon>
        <taxon>Lederbergia</taxon>
    </lineage>
</organism>
<dbReference type="InterPro" id="IPR023203">
    <property type="entry name" value="TTHA0068_sf"/>
</dbReference>
<dbReference type="Pfam" id="PF03745">
    <property type="entry name" value="DUF309"/>
    <property type="match status" value="1"/>
</dbReference>
<comment type="caution">
    <text evidence="1">The sequence shown here is derived from an EMBL/GenBank/DDBJ whole genome shotgun (WGS) entry which is preliminary data.</text>
</comment>
<gene>
    <name evidence="1" type="ORF">KHA91_05980</name>
</gene>
<accession>A0A942UIW4</accession>
<dbReference type="PANTHER" id="PTHR34796:SF1">
    <property type="entry name" value="EXPRESSED PROTEIN"/>
    <property type="match status" value="1"/>
</dbReference>
<evidence type="ECO:0000313" key="2">
    <source>
        <dbReference type="Proteomes" id="UP000676456"/>
    </source>
</evidence>
<protein>
    <submittedName>
        <fullName evidence="1">DUF309 domain-containing protein</fullName>
    </submittedName>
</protein>
<proteinExistence type="predicted"/>
<dbReference type="EMBL" id="JAGYPN010000001">
    <property type="protein sequence ID" value="MBS4222306.1"/>
    <property type="molecule type" value="Genomic_DNA"/>
</dbReference>
<keyword evidence="2" id="KW-1185">Reference proteome</keyword>
<dbReference type="Gene3D" id="1.10.3450.10">
    <property type="entry name" value="TTHA0068-like"/>
    <property type="match status" value="1"/>
</dbReference>
<dbReference type="InterPro" id="IPR005500">
    <property type="entry name" value="DUF309"/>
</dbReference>
<name>A0A942UIW4_9BACI</name>
<reference evidence="1 2" key="1">
    <citation type="submission" date="2021-05" db="EMBL/GenBank/DDBJ databases">
        <title>Novel Bacillus species.</title>
        <authorList>
            <person name="Liu G."/>
        </authorList>
    </citation>
    <scope>NUCLEOTIDE SEQUENCE [LARGE SCALE GENOMIC DNA]</scope>
    <source>
        <strain evidence="1 2">FJAT-49682</strain>
    </source>
</reference>
<dbReference type="PANTHER" id="PTHR34796">
    <property type="entry name" value="EXPRESSED PROTEIN"/>
    <property type="match status" value="1"/>
</dbReference>
<dbReference type="SUPFAM" id="SSF140663">
    <property type="entry name" value="TTHA0068-like"/>
    <property type="match status" value="1"/>
</dbReference>
<evidence type="ECO:0000313" key="1">
    <source>
        <dbReference type="EMBL" id="MBS4222306.1"/>
    </source>
</evidence>
<dbReference type="AlphaFoldDB" id="A0A942UIW4"/>
<sequence>MEKGAASLGFPTLYINFLIHFHGDRDYFECHEVLEEHWKNCGMHRNSIWVGLIQVAVSFYHYRRGNKKGAVKMMDKAVHLLTYKQQETETLGINHQHLITKLKNSRLQMMNNMPYMAINLPINNRELLNLCVEQCVKLGYEWGDIDDHTSQSIIHKHKMRDRSDVVAERKFALEAKSRERKLLLA</sequence>
<dbReference type="Proteomes" id="UP000676456">
    <property type="component" value="Unassembled WGS sequence"/>
</dbReference>